<proteinExistence type="predicted"/>
<name>A0A6J5NF29_9CAUD</name>
<organism evidence="1">
    <name type="scientific">uncultured Caudovirales phage</name>
    <dbReference type="NCBI Taxonomy" id="2100421"/>
    <lineage>
        <taxon>Viruses</taxon>
        <taxon>Duplodnaviria</taxon>
        <taxon>Heunggongvirae</taxon>
        <taxon>Uroviricota</taxon>
        <taxon>Caudoviricetes</taxon>
        <taxon>Peduoviridae</taxon>
        <taxon>Maltschvirus</taxon>
        <taxon>Maltschvirus maltsch</taxon>
    </lineage>
</organism>
<evidence type="ECO:0008006" key="2">
    <source>
        <dbReference type="Google" id="ProtNLM"/>
    </source>
</evidence>
<accession>A0A6J5NF29</accession>
<evidence type="ECO:0000313" key="1">
    <source>
        <dbReference type="EMBL" id="CAB4157513.1"/>
    </source>
</evidence>
<gene>
    <name evidence="1" type="ORF">UFOVP683_28</name>
</gene>
<protein>
    <recommendedName>
        <fullName evidence="2">DNA-binding protein</fullName>
    </recommendedName>
</protein>
<reference evidence="1" key="1">
    <citation type="submission" date="2020-04" db="EMBL/GenBank/DDBJ databases">
        <authorList>
            <person name="Chiriac C."/>
            <person name="Salcher M."/>
            <person name="Ghai R."/>
            <person name="Kavagutti S V."/>
        </authorList>
    </citation>
    <scope>NUCLEOTIDE SEQUENCE</scope>
</reference>
<dbReference type="EMBL" id="LR796653">
    <property type="protein sequence ID" value="CAB4157513.1"/>
    <property type="molecule type" value="Genomic_DNA"/>
</dbReference>
<sequence length="66" mass="7546">MDNRLYLSPNQLIERWSGVIGKQTLCLWRKLGKGPKYMKIGGKVIYPIDFVVEYEQKSTKSGAKSP</sequence>